<feature type="transmembrane region" description="Helical" evidence="1">
    <location>
        <begin position="263"/>
        <end position="284"/>
    </location>
</feature>
<gene>
    <name evidence="2" type="ORF">Mgrana_00553</name>
</gene>
<evidence type="ECO:0000313" key="3">
    <source>
        <dbReference type="Proteomes" id="UP000266178"/>
    </source>
</evidence>
<accession>A0A399FDI6</accession>
<dbReference type="Pfam" id="PF10129">
    <property type="entry name" value="OpgC_C"/>
    <property type="match status" value="1"/>
</dbReference>
<dbReference type="PANTHER" id="PTHR38592">
    <property type="entry name" value="BLL4819 PROTEIN"/>
    <property type="match status" value="1"/>
</dbReference>
<feature type="transmembrane region" description="Helical" evidence="1">
    <location>
        <begin position="194"/>
        <end position="211"/>
    </location>
</feature>
<dbReference type="OrthoDB" id="9816550at2"/>
<dbReference type="InterPro" id="IPR014550">
    <property type="entry name" value="UCP028704_OpgC"/>
</dbReference>
<dbReference type="PANTHER" id="PTHR38592:SF3">
    <property type="entry name" value="BLL4819 PROTEIN"/>
    <property type="match status" value="1"/>
</dbReference>
<feature type="transmembrane region" description="Helical" evidence="1">
    <location>
        <begin position="164"/>
        <end position="182"/>
    </location>
</feature>
<proteinExistence type="predicted"/>
<keyword evidence="1" id="KW-0812">Transmembrane</keyword>
<feature type="transmembrane region" description="Helical" evidence="1">
    <location>
        <begin position="21"/>
        <end position="44"/>
    </location>
</feature>
<reference evidence="2 3" key="1">
    <citation type="submission" date="2018-08" db="EMBL/GenBank/DDBJ databases">
        <title>Meiothermus granaticius genome AF-68 sequencing project.</title>
        <authorList>
            <person name="Da Costa M.S."/>
            <person name="Albuquerque L."/>
            <person name="Raposo P."/>
            <person name="Froufe H.J.C."/>
            <person name="Barroso C.S."/>
            <person name="Egas C."/>
        </authorList>
    </citation>
    <scope>NUCLEOTIDE SEQUENCE [LARGE SCALE GENOMIC DNA]</scope>
    <source>
        <strain evidence="2 3">AF-68</strain>
    </source>
</reference>
<protein>
    <submittedName>
        <fullName evidence="2">OpgC protein</fullName>
    </submittedName>
</protein>
<evidence type="ECO:0000313" key="2">
    <source>
        <dbReference type="EMBL" id="RIH93499.1"/>
    </source>
</evidence>
<feature type="transmembrane region" description="Helical" evidence="1">
    <location>
        <begin position="82"/>
        <end position="106"/>
    </location>
</feature>
<feature type="transmembrane region" description="Helical" evidence="1">
    <location>
        <begin position="223"/>
        <end position="243"/>
    </location>
</feature>
<dbReference type="RefSeq" id="WP_119356075.1">
    <property type="nucleotide sequence ID" value="NZ_BJXM01000003.1"/>
</dbReference>
<sequence>MNLMQPWVYRGSTGRDLRLDWLRGFALFVMTINHIGGYSYFYSITGNNNFYISAAEGFYFISGLTLGIVFARDTFGEAVKRLLARAVVVYRTTVLIAIGFAAFSLYTGLTVWNDPFPKDQNFLEFIFFVLTLQKSYHGSDILLAYVVYMILAPLALYQMFSQRSWLVLAVSVGLYAFAQAYGGASGWPVDRYHATWQIFFFVGLVIGFHRAELSRALARKPWLRDGAAAVVLLVAVAFTYMHIRGNYLWPELPRLVLGQENKIAMGPLRLSLVALYLLTFYIMATWFWKPLNTLSGWLLIPLGSASLWTFTWQLIVIVLLYNIPAFYRQDEPWQGTFWQALGVLTIWGFIQGYRWLRRRIAPQG</sequence>
<feature type="transmembrane region" description="Helical" evidence="1">
    <location>
        <begin position="296"/>
        <end position="323"/>
    </location>
</feature>
<feature type="transmembrane region" description="Helical" evidence="1">
    <location>
        <begin position="50"/>
        <end position="70"/>
    </location>
</feature>
<dbReference type="EMBL" id="QWLB01000005">
    <property type="protein sequence ID" value="RIH93499.1"/>
    <property type="molecule type" value="Genomic_DNA"/>
</dbReference>
<comment type="caution">
    <text evidence="2">The sequence shown here is derived from an EMBL/GenBank/DDBJ whole genome shotgun (WGS) entry which is preliminary data.</text>
</comment>
<keyword evidence="3" id="KW-1185">Reference proteome</keyword>
<feature type="transmembrane region" description="Helical" evidence="1">
    <location>
        <begin position="335"/>
        <end position="356"/>
    </location>
</feature>
<evidence type="ECO:0000256" key="1">
    <source>
        <dbReference type="SAM" id="Phobius"/>
    </source>
</evidence>
<feature type="transmembrane region" description="Helical" evidence="1">
    <location>
        <begin position="141"/>
        <end position="157"/>
    </location>
</feature>
<keyword evidence="1" id="KW-0472">Membrane</keyword>
<dbReference type="Proteomes" id="UP000266178">
    <property type="component" value="Unassembled WGS sequence"/>
</dbReference>
<organism evidence="2 3">
    <name type="scientific">Meiothermus granaticius NBRC 107808</name>
    <dbReference type="NCBI Taxonomy" id="1227551"/>
    <lineage>
        <taxon>Bacteria</taxon>
        <taxon>Thermotogati</taxon>
        <taxon>Deinococcota</taxon>
        <taxon>Deinococci</taxon>
        <taxon>Thermales</taxon>
        <taxon>Thermaceae</taxon>
        <taxon>Meiothermus</taxon>
    </lineage>
</organism>
<keyword evidence="1" id="KW-1133">Transmembrane helix</keyword>
<dbReference type="AlphaFoldDB" id="A0A399FDI6"/>
<name>A0A399FDI6_9DEIN</name>